<dbReference type="Gene3D" id="3.30.530.20">
    <property type="match status" value="1"/>
</dbReference>
<evidence type="ECO:0000313" key="3">
    <source>
        <dbReference type="Proteomes" id="UP000215506"/>
    </source>
</evidence>
<organism evidence="2 3">
    <name type="scientific">Nocardia cerradoensis</name>
    <dbReference type="NCBI Taxonomy" id="85688"/>
    <lineage>
        <taxon>Bacteria</taxon>
        <taxon>Bacillati</taxon>
        <taxon>Actinomycetota</taxon>
        <taxon>Actinomycetes</taxon>
        <taxon>Mycobacteriales</taxon>
        <taxon>Nocardiaceae</taxon>
        <taxon>Nocardia</taxon>
    </lineage>
</organism>
<dbReference type="CDD" id="cd07821">
    <property type="entry name" value="PYR_PYL_RCAR_like"/>
    <property type="match status" value="1"/>
</dbReference>
<accession>A0A231HA02</accession>
<proteinExistence type="predicted"/>
<dbReference type="Pfam" id="PF10604">
    <property type="entry name" value="Polyketide_cyc2"/>
    <property type="match status" value="1"/>
</dbReference>
<dbReference type="Proteomes" id="UP000215506">
    <property type="component" value="Unassembled WGS sequence"/>
</dbReference>
<name>A0A231HA02_9NOCA</name>
<dbReference type="SUPFAM" id="SSF55961">
    <property type="entry name" value="Bet v1-like"/>
    <property type="match status" value="1"/>
</dbReference>
<sequence>MFGRTFTYRLERRGPAAPEAMFDLIRDAEGWPRWAGPLITYATWRDGKTGVGDDIVGRVRLMGTPRFQTPEQITVDDRPHVHAYRILTRWPVRDYHARVEFTPHDDGTTTVRWSGEYIERIPGTGWLWKRFLLRFLGDLADNLLIAAAEPSSDSEQRDAGPGPGRTADHA</sequence>
<comment type="caution">
    <text evidence="2">The sequence shown here is derived from an EMBL/GenBank/DDBJ whole genome shotgun (WGS) entry which is preliminary data.</text>
</comment>
<evidence type="ECO:0008006" key="4">
    <source>
        <dbReference type="Google" id="ProtNLM"/>
    </source>
</evidence>
<evidence type="ECO:0000256" key="1">
    <source>
        <dbReference type="SAM" id="MobiDB-lite"/>
    </source>
</evidence>
<dbReference type="EMBL" id="NGAF01000003">
    <property type="protein sequence ID" value="OXR45670.1"/>
    <property type="molecule type" value="Genomic_DNA"/>
</dbReference>
<feature type="region of interest" description="Disordered" evidence="1">
    <location>
        <begin position="149"/>
        <end position="170"/>
    </location>
</feature>
<protein>
    <recommendedName>
        <fullName evidence="4">Polyketide cyclase</fullName>
    </recommendedName>
</protein>
<evidence type="ECO:0000313" key="2">
    <source>
        <dbReference type="EMBL" id="OXR45670.1"/>
    </source>
</evidence>
<dbReference type="RefSeq" id="WP_094025019.1">
    <property type="nucleotide sequence ID" value="NZ_NGAF01000003.1"/>
</dbReference>
<reference evidence="2 3" key="1">
    <citation type="submission" date="2017-07" db="EMBL/GenBank/DDBJ databases">
        <title>First draft Genome Sequence of Nocardia cerradoensis isolated from human infection.</title>
        <authorList>
            <person name="Carrasco G."/>
        </authorList>
    </citation>
    <scope>NUCLEOTIDE SEQUENCE [LARGE SCALE GENOMIC DNA]</scope>
    <source>
        <strain evidence="2 3">CNM20130759</strain>
    </source>
</reference>
<dbReference type="AlphaFoldDB" id="A0A231HA02"/>
<keyword evidence="3" id="KW-1185">Reference proteome</keyword>
<gene>
    <name evidence="2" type="ORF">B7C42_01962</name>
</gene>
<dbReference type="InterPro" id="IPR023393">
    <property type="entry name" value="START-like_dom_sf"/>
</dbReference>
<dbReference type="InterPro" id="IPR019587">
    <property type="entry name" value="Polyketide_cyclase/dehydratase"/>
</dbReference>